<accession>A0A0C9XLF5</accession>
<evidence type="ECO:0000313" key="1">
    <source>
        <dbReference type="EMBL" id="KIK02379.1"/>
    </source>
</evidence>
<gene>
    <name evidence="1" type="ORF">K443DRAFT_677621</name>
</gene>
<reference evidence="2" key="2">
    <citation type="submission" date="2015-01" db="EMBL/GenBank/DDBJ databases">
        <title>Evolutionary Origins and Diversification of the Mycorrhizal Mutualists.</title>
        <authorList>
            <consortium name="DOE Joint Genome Institute"/>
            <consortium name="Mycorrhizal Genomics Consortium"/>
            <person name="Kohler A."/>
            <person name="Kuo A."/>
            <person name="Nagy L.G."/>
            <person name="Floudas D."/>
            <person name="Copeland A."/>
            <person name="Barry K.W."/>
            <person name="Cichocki N."/>
            <person name="Veneault-Fourrey C."/>
            <person name="LaButti K."/>
            <person name="Lindquist E.A."/>
            <person name="Lipzen A."/>
            <person name="Lundell T."/>
            <person name="Morin E."/>
            <person name="Murat C."/>
            <person name="Riley R."/>
            <person name="Ohm R."/>
            <person name="Sun H."/>
            <person name="Tunlid A."/>
            <person name="Henrissat B."/>
            <person name="Grigoriev I.V."/>
            <person name="Hibbett D.S."/>
            <person name="Martin F."/>
        </authorList>
    </citation>
    <scope>NUCLEOTIDE SEQUENCE [LARGE SCALE GENOMIC DNA]</scope>
    <source>
        <strain evidence="2">LaAM-08-1</strain>
    </source>
</reference>
<sequence length="124" mass="13388">MRGPKSTIQAASSSFFTSSHSLLLYGPYSTLTHLGSHGSPSNSGGPCTCSECCVERRSCTVSDAARLLNLFGLKTGSWIREGVATNLLHNLQVRNRAKIATKANLATSDVTTPSALLAWRYHRY</sequence>
<dbReference type="AlphaFoldDB" id="A0A0C9XLF5"/>
<reference evidence="1 2" key="1">
    <citation type="submission" date="2014-04" db="EMBL/GenBank/DDBJ databases">
        <authorList>
            <consortium name="DOE Joint Genome Institute"/>
            <person name="Kuo A."/>
            <person name="Kohler A."/>
            <person name="Nagy L.G."/>
            <person name="Floudas D."/>
            <person name="Copeland A."/>
            <person name="Barry K.W."/>
            <person name="Cichocki N."/>
            <person name="Veneault-Fourrey C."/>
            <person name="LaButti K."/>
            <person name="Lindquist E.A."/>
            <person name="Lipzen A."/>
            <person name="Lundell T."/>
            <person name="Morin E."/>
            <person name="Murat C."/>
            <person name="Sun H."/>
            <person name="Tunlid A."/>
            <person name="Henrissat B."/>
            <person name="Grigoriev I.V."/>
            <person name="Hibbett D.S."/>
            <person name="Martin F."/>
            <person name="Nordberg H.P."/>
            <person name="Cantor M.N."/>
            <person name="Hua S.X."/>
        </authorList>
    </citation>
    <scope>NUCLEOTIDE SEQUENCE [LARGE SCALE GENOMIC DNA]</scope>
    <source>
        <strain evidence="1 2">LaAM-08-1</strain>
    </source>
</reference>
<dbReference type="EMBL" id="KN838593">
    <property type="protein sequence ID" value="KIK02379.1"/>
    <property type="molecule type" value="Genomic_DNA"/>
</dbReference>
<protein>
    <submittedName>
        <fullName evidence="1">Uncharacterized protein</fullName>
    </submittedName>
</protein>
<organism evidence="1 2">
    <name type="scientific">Laccaria amethystina LaAM-08-1</name>
    <dbReference type="NCBI Taxonomy" id="1095629"/>
    <lineage>
        <taxon>Eukaryota</taxon>
        <taxon>Fungi</taxon>
        <taxon>Dikarya</taxon>
        <taxon>Basidiomycota</taxon>
        <taxon>Agaricomycotina</taxon>
        <taxon>Agaricomycetes</taxon>
        <taxon>Agaricomycetidae</taxon>
        <taxon>Agaricales</taxon>
        <taxon>Agaricineae</taxon>
        <taxon>Hydnangiaceae</taxon>
        <taxon>Laccaria</taxon>
    </lineage>
</organism>
<proteinExistence type="predicted"/>
<name>A0A0C9XLF5_9AGAR</name>
<evidence type="ECO:0000313" key="2">
    <source>
        <dbReference type="Proteomes" id="UP000054477"/>
    </source>
</evidence>
<keyword evidence="2" id="KW-1185">Reference proteome</keyword>
<dbReference type="HOGENOM" id="CLU_2004302_0_0_1"/>
<dbReference type="Proteomes" id="UP000054477">
    <property type="component" value="Unassembled WGS sequence"/>
</dbReference>